<sequence length="179" mass="19997">MNTARICIPRLETLDRNVTYPVNSASLIAIGWGRLKSDATEIPFDQHLQQVTVAAVSVDDPRCEEFISDTRFQFCASVVGGGKDTCQGDSGGPLMRFEPAQKRWVLAGITSFGLGCADPRYSGVYTRVSAYRDWLRSVVSDGFIESSINLDSSATKKYYNTYIVFLSVVLFYFFSLWIQ</sequence>
<feature type="transmembrane region" description="Helical" evidence="3">
    <location>
        <begin position="159"/>
        <end position="178"/>
    </location>
</feature>
<dbReference type="PANTHER" id="PTHR24252">
    <property type="entry name" value="ACROSIN-RELATED"/>
    <property type="match status" value="1"/>
</dbReference>
<dbReference type="EMBL" id="CAJNOI010000012">
    <property type="protein sequence ID" value="CAF0796029.1"/>
    <property type="molecule type" value="Genomic_DNA"/>
</dbReference>
<dbReference type="InterPro" id="IPR043504">
    <property type="entry name" value="Peptidase_S1_PA_chymotrypsin"/>
</dbReference>
<reference evidence="5" key="1">
    <citation type="submission" date="2021-02" db="EMBL/GenBank/DDBJ databases">
        <authorList>
            <person name="Nowell W R."/>
        </authorList>
    </citation>
    <scope>NUCLEOTIDE SEQUENCE</scope>
</reference>
<dbReference type="Gene3D" id="2.40.10.10">
    <property type="entry name" value="Trypsin-like serine proteases"/>
    <property type="match status" value="1"/>
</dbReference>
<dbReference type="AlphaFoldDB" id="A0A813Q2I7"/>
<dbReference type="OrthoDB" id="6380398at2759"/>
<dbReference type="SUPFAM" id="SSF50494">
    <property type="entry name" value="Trypsin-like serine proteases"/>
    <property type="match status" value="1"/>
</dbReference>
<proteinExistence type="inferred from homology"/>
<keyword evidence="7" id="KW-1185">Reference proteome</keyword>
<dbReference type="PROSITE" id="PS50240">
    <property type="entry name" value="TRYPSIN_DOM"/>
    <property type="match status" value="1"/>
</dbReference>
<evidence type="ECO:0000313" key="5">
    <source>
        <dbReference type="EMBL" id="CAF0760581.1"/>
    </source>
</evidence>
<dbReference type="Proteomes" id="UP000663832">
    <property type="component" value="Unassembled WGS sequence"/>
</dbReference>
<dbReference type="CDD" id="cd00190">
    <property type="entry name" value="Tryp_SPc"/>
    <property type="match status" value="1"/>
</dbReference>
<evidence type="ECO:0000313" key="6">
    <source>
        <dbReference type="EMBL" id="CAF0796029.1"/>
    </source>
</evidence>
<comment type="caution">
    <text evidence="5">The sequence shown here is derived from an EMBL/GenBank/DDBJ whole genome shotgun (WGS) entry which is preliminary data.</text>
</comment>
<dbReference type="Pfam" id="PF00089">
    <property type="entry name" value="Trypsin"/>
    <property type="match status" value="1"/>
</dbReference>
<dbReference type="InterPro" id="IPR033116">
    <property type="entry name" value="TRYPSIN_SER"/>
</dbReference>
<evidence type="ECO:0000256" key="2">
    <source>
        <dbReference type="ARBA" id="ARBA00024195"/>
    </source>
</evidence>
<organism evidence="5 7">
    <name type="scientific">Adineta steineri</name>
    <dbReference type="NCBI Taxonomy" id="433720"/>
    <lineage>
        <taxon>Eukaryota</taxon>
        <taxon>Metazoa</taxon>
        <taxon>Spiralia</taxon>
        <taxon>Gnathifera</taxon>
        <taxon>Rotifera</taxon>
        <taxon>Eurotatoria</taxon>
        <taxon>Bdelloidea</taxon>
        <taxon>Adinetida</taxon>
        <taxon>Adinetidae</taxon>
        <taxon>Adineta</taxon>
    </lineage>
</organism>
<dbReference type="Proteomes" id="UP000663877">
    <property type="component" value="Unassembled WGS sequence"/>
</dbReference>
<dbReference type="GO" id="GO:0004252">
    <property type="term" value="F:serine-type endopeptidase activity"/>
    <property type="evidence" value="ECO:0007669"/>
    <property type="project" value="InterPro"/>
</dbReference>
<evidence type="ECO:0000313" key="7">
    <source>
        <dbReference type="Proteomes" id="UP000663832"/>
    </source>
</evidence>
<evidence type="ECO:0000259" key="4">
    <source>
        <dbReference type="PROSITE" id="PS50240"/>
    </source>
</evidence>
<gene>
    <name evidence="6" type="ORF">BJG266_LOCUS4939</name>
    <name evidence="5" type="ORF">QVE165_LOCUS2033</name>
</gene>
<dbReference type="FunFam" id="2.40.10.10:FF:000002">
    <property type="entry name" value="Transmembrane protease serine"/>
    <property type="match status" value="1"/>
</dbReference>
<protein>
    <recommendedName>
        <fullName evidence="4">Peptidase S1 domain-containing protein</fullName>
    </recommendedName>
</protein>
<name>A0A813Q2I7_9BILA</name>
<dbReference type="GO" id="GO:0006508">
    <property type="term" value="P:proteolysis"/>
    <property type="evidence" value="ECO:0007669"/>
    <property type="project" value="InterPro"/>
</dbReference>
<dbReference type="PROSITE" id="PS00135">
    <property type="entry name" value="TRYPSIN_SER"/>
    <property type="match status" value="1"/>
</dbReference>
<feature type="domain" description="Peptidase S1" evidence="4">
    <location>
        <begin position="1"/>
        <end position="140"/>
    </location>
</feature>
<accession>A0A813Q2I7</accession>
<keyword evidence="3" id="KW-0812">Transmembrane</keyword>
<dbReference type="InterPro" id="IPR009003">
    <property type="entry name" value="Peptidase_S1_PA"/>
</dbReference>
<comment type="similarity">
    <text evidence="2">Belongs to the peptidase S1 family. CLIP subfamily.</text>
</comment>
<evidence type="ECO:0000256" key="3">
    <source>
        <dbReference type="SAM" id="Phobius"/>
    </source>
</evidence>
<evidence type="ECO:0000256" key="1">
    <source>
        <dbReference type="ARBA" id="ARBA00023157"/>
    </source>
</evidence>
<dbReference type="InterPro" id="IPR001254">
    <property type="entry name" value="Trypsin_dom"/>
</dbReference>
<dbReference type="PANTHER" id="PTHR24252:SF26">
    <property type="entry name" value="TRANSMEMBRANE SERINE PROTEASE 9"/>
    <property type="match status" value="1"/>
</dbReference>
<dbReference type="EMBL" id="CAJNOM010000006">
    <property type="protein sequence ID" value="CAF0760581.1"/>
    <property type="molecule type" value="Genomic_DNA"/>
</dbReference>
<keyword evidence="3" id="KW-1133">Transmembrane helix</keyword>
<keyword evidence="3" id="KW-0472">Membrane</keyword>
<dbReference type="SMART" id="SM00020">
    <property type="entry name" value="Tryp_SPc"/>
    <property type="match status" value="1"/>
</dbReference>
<keyword evidence="1" id="KW-1015">Disulfide bond</keyword>